<evidence type="ECO:0000313" key="3">
    <source>
        <dbReference type="EMBL" id="MRG87621.1"/>
    </source>
</evidence>
<dbReference type="EMBL" id="WJNH01000010">
    <property type="protein sequence ID" value="MRG87621.1"/>
    <property type="molecule type" value="Genomic_DNA"/>
</dbReference>
<organism evidence="3 4">
    <name type="scientific">Salinibacillus xinjiangensis</name>
    <dbReference type="NCBI Taxonomy" id="1229268"/>
    <lineage>
        <taxon>Bacteria</taxon>
        <taxon>Bacillati</taxon>
        <taxon>Bacillota</taxon>
        <taxon>Bacilli</taxon>
        <taxon>Bacillales</taxon>
        <taxon>Bacillaceae</taxon>
        <taxon>Salinibacillus</taxon>
    </lineage>
</organism>
<dbReference type="InterPro" id="IPR006343">
    <property type="entry name" value="DnaB/C_C"/>
</dbReference>
<gene>
    <name evidence="3" type="ORF">GH754_15140</name>
</gene>
<comment type="caution">
    <text evidence="3">The sequence shown here is derived from an EMBL/GenBank/DDBJ whole genome shotgun (WGS) entry which is preliminary data.</text>
</comment>
<sequence>MRYQPGKKGQAPVYELISFSDQSEDSSLNVDLKEEKETLKETVNRRQDGQNPFTIFEQNLGQLSLIAREKLMQWCAEMGDEMVVAAINLAIRNGGKTFNYIDKILLEWSRAKIETLEQLKTHEKNREQRKQTHDLFFTSRFEKRAV</sequence>
<dbReference type="Proteomes" id="UP000480185">
    <property type="component" value="Unassembled WGS sequence"/>
</dbReference>
<proteinExistence type="inferred from homology"/>
<dbReference type="Pfam" id="PF07261">
    <property type="entry name" value="DnaB_2"/>
    <property type="match status" value="1"/>
</dbReference>
<dbReference type="AlphaFoldDB" id="A0A6G1X9C7"/>
<dbReference type="Gene3D" id="1.10.10.630">
    <property type="entry name" value="DnaD domain-like"/>
    <property type="match status" value="1"/>
</dbReference>
<dbReference type="NCBIfam" id="TIGR01446">
    <property type="entry name" value="DnaD_dom"/>
    <property type="match status" value="1"/>
</dbReference>
<accession>A0A6G1X9C7</accession>
<dbReference type="SUPFAM" id="SSF158499">
    <property type="entry name" value="DnaD domain-like"/>
    <property type="match status" value="1"/>
</dbReference>
<keyword evidence="4" id="KW-1185">Reference proteome</keyword>
<feature type="domain" description="DnaB/C C-terminal" evidence="2">
    <location>
        <begin position="53"/>
        <end position="123"/>
    </location>
</feature>
<evidence type="ECO:0000256" key="1">
    <source>
        <dbReference type="ARBA" id="ARBA00093462"/>
    </source>
</evidence>
<evidence type="ECO:0000313" key="4">
    <source>
        <dbReference type="Proteomes" id="UP000480185"/>
    </source>
</evidence>
<comment type="similarity">
    <text evidence="1">Belongs to the DnaB/DnaD family.</text>
</comment>
<protein>
    <submittedName>
        <fullName evidence="3">DnaD domain protein</fullName>
    </submittedName>
</protein>
<dbReference type="InterPro" id="IPR034829">
    <property type="entry name" value="DnaD-like_sf"/>
</dbReference>
<dbReference type="PANTHER" id="PTHR37293:SF5">
    <property type="entry name" value="DNA REPLICATION PROTEIN"/>
    <property type="match status" value="1"/>
</dbReference>
<dbReference type="InterPro" id="IPR053162">
    <property type="entry name" value="DnaD"/>
</dbReference>
<evidence type="ECO:0000259" key="2">
    <source>
        <dbReference type="Pfam" id="PF07261"/>
    </source>
</evidence>
<reference evidence="3 4" key="1">
    <citation type="submission" date="2019-11" db="EMBL/GenBank/DDBJ databases">
        <authorList>
            <person name="Li J."/>
        </authorList>
    </citation>
    <scope>NUCLEOTIDE SEQUENCE [LARGE SCALE GENOMIC DNA]</scope>
    <source>
        <strain evidence="3 4">J4</strain>
    </source>
</reference>
<name>A0A6G1X9C7_9BACI</name>
<dbReference type="PANTHER" id="PTHR37293">
    <property type="entry name" value="PHAGE REPLICATION PROTEIN-RELATED"/>
    <property type="match status" value="1"/>
</dbReference>